<dbReference type="AlphaFoldDB" id="A0A371EVB8"/>
<protein>
    <submittedName>
        <fullName evidence="1">Uncharacterized protein</fullName>
    </submittedName>
</protein>
<evidence type="ECO:0000313" key="2">
    <source>
        <dbReference type="Proteomes" id="UP000257109"/>
    </source>
</evidence>
<dbReference type="Proteomes" id="UP000257109">
    <property type="component" value="Unassembled WGS sequence"/>
</dbReference>
<organism evidence="1 2">
    <name type="scientific">Mucuna pruriens</name>
    <name type="common">Velvet bean</name>
    <name type="synonym">Dolichos pruriens</name>
    <dbReference type="NCBI Taxonomy" id="157652"/>
    <lineage>
        <taxon>Eukaryota</taxon>
        <taxon>Viridiplantae</taxon>
        <taxon>Streptophyta</taxon>
        <taxon>Embryophyta</taxon>
        <taxon>Tracheophyta</taxon>
        <taxon>Spermatophyta</taxon>
        <taxon>Magnoliopsida</taxon>
        <taxon>eudicotyledons</taxon>
        <taxon>Gunneridae</taxon>
        <taxon>Pentapetalae</taxon>
        <taxon>rosids</taxon>
        <taxon>fabids</taxon>
        <taxon>Fabales</taxon>
        <taxon>Fabaceae</taxon>
        <taxon>Papilionoideae</taxon>
        <taxon>50 kb inversion clade</taxon>
        <taxon>NPAAA clade</taxon>
        <taxon>indigoferoid/millettioid clade</taxon>
        <taxon>Phaseoleae</taxon>
        <taxon>Mucuna</taxon>
    </lineage>
</organism>
<gene>
    <name evidence="1" type="ORF">CR513_50914</name>
</gene>
<evidence type="ECO:0000313" key="1">
    <source>
        <dbReference type="EMBL" id="RDX69909.1"/>
    </source>
</evidence>
<dbReference type="EMBL" id="QJKJ01011917">
    <property type="protein sequence ID" value="RDX69909.1"/>
    <property type="molecule type" value="Genomic_DNA"/>
</dbReference>
<sequence length="78" mass="9370">MMVTTTFFDCLCNCESKYANNFYYKYTMGYAMMHARFFFITTINHVMSVQRLQIGLMKLQENNGLKYESRATLRTHYH</sequence>
<reference evidence="1" key="1">
    <citation type="submission" date="2018-05" db="EMBL/GenBank/DDBJ databases">
        <title>Draft genome of Mucuna pruriens seed.</title>
        <authorList>
            <person name="Nnadi N.E."/>
            <person name="Vos R."/>
            <person name="Hasami M.H."/>
            <person name="Devisetty U.K."/>
            <person name="Aguiy J.C."/>
        </authorList>
    </citation>
    <scope>NUCLEOTIDE SEQUENCE [LARGE SCALE GENOMIC DNA]</scope>
    <source>
        <strain evidence="1">JCA_2017</strain>
    </source>
</reference>
<name>A0A371EVB8_MUCPR</name>
<keyword evidence="2" id="KW-1185">Reference proteome</keyword>
<feature type="non-terminal residue" evidence="1">
    <location>
        <position position="1"/>
    </location>
</feature>
<comment type="caution">
    <text evidence="1">The sequence shown here is derived from an EMBL/GenBank/DDBJ whole genome shotgun (WGS) entry which is preliminary data.</text>
</comment>
<proteinExistence type="predicted"/>
<accession>A0A371EVB8</accession>